<dbReference type="GO" id="GO:0005886">
    <property type="term" value="C:plasma membrane"/>
    <property type="evidence" value="ECO:0007669"/>
    <property type="project" value="TreeGrafter"/>
</dbReference>
<keyword evidence="4" id="KW-0597">Phosphoprotein</keyword>
<name>A0A4U8QBD9_9FIRM</name>
<accession>A0A4U8QBD9</accession>
<dbReference type="EC" id="2.7.13.3" evidence="3"/>
<dbReference type="GO" id="GO:0016036">
    <property type="term" value="P:cellular response to phosphate starvation"/>
    <property type="evidence" value="ECO:0007669"/>
    <property type="project" value="TreeGrafter"/>
</dbReference>
<dbReference type="CDD" id="cd00082">
    <property type="entry name" value="HisKA"/>
    <property type="match status" value="1"/>
</dbReference>
<dbReference type="Pfam" id="PF02518">
    <property type="entry name" value="HATPase_c"/>
    <property type="match status" value="1"/>
</dbReference>
<dbReference type="Gene3D" id="3.30.565.10">
    <property type="entry name" value="Histidine kinase-like ATPase, C-terminal domain"/>
    <property type="match status" value="1"/>
</dbReference>
<dbReference type="PANTHER" id="PTHR45453">
    <property type="entry name" value="PHOSPHATE REGULON SENSOR PROTEIN PHOR"/>
    <property type="match status" value="1"/>
</dbReference>
<dbReference type="SUPFAM" id="SSF55874">
    <property type="entry name" value="ATPase domain of HSP90 chaperone/DNA topoisomerase II/histidine kinase"/>
    <property type="match status" value="1"/>
</dbReference>
<evidence type="ECO:0000256" key="5">
    <source>
        <dbReference type="ARBA" id="ARBA00022679"/>
    </source>
</evidence>
<dbReference type="Proteomes" id="UP000306509">
    <property type="component" value="Unassembled WGS sequence"/>
</dbReference>
<dbReference type="PROSITE" id="PS50109">
    <property type="entry name" value="HIS_KIN"/>
    <property type="match status" value="1"/>
</dbReference>
<evidence type="ECO:0000256" key="4">
    <source>
        <dbReference type="ARBA" id="ARBA00022553"/>
    </source>
</evidence>
<feature type="transmembrane region" description="Helical" evidence="9">
    <location>
        <begin position="12"/>
        <end position="34"/>
    </location>
</feature>
<dbReference type="FunFam" id="1.10.287.130:FF:000001">
    <property type="entry name" value="Two-component sensor histidine kinase"/>
    <property type="match status" value="1"/>
</dbReference>
<dbReference type="InterPro" id="IPR003594">
    <property type="entry name" value="HATPase_dom"/>
</dbReference>
<dbReference type="RefSeq" id="WP_138002014.1">
    <property type="nucleotide sequence ID" value="NZ_QGQD01000025.1"/>
</dbReference>
<evidence type="ECO:0000256" key="3">
    <source>
        <dbReference type="ARBA" id="ARBA00012438"/>
    </source>
</evidence>
<dbReference type="InterPro" id="IPR050351">
    <property type="entry name" value="BphY/WalK/GraS-like"/>
</dbReference>
<dbReference type="STRING" id="180332.GCA_000797495_04376"/>
<keyword evidence="8" id="KW-0175">Coiled coil</keyword>
<dbReference type="Gene3D" id="1.10.287.130">
    <property type="match status" value="1"/>
</dbReference>
<dbReference type="SMART" id="SM00387">
    <property type="entry name" value="HATPase_c"/>
    <property type="match status" value="1"/>
</dbReference>
<organism evidence="11 12">
    <name type="scientific">Robinsoniella peoriensis</name>
    <dbReference type="NCBI Taxonomy" id="180332"/>
    <lineage>
        <taxon>Bacteria</taxon>
        <taxon>Bacillati</taxon>
        <taxon>Bacillota</taxon>
        <taxon>Clostridia</taxon>
        <taxon>Lachnospirales</taxon>
        <taxon>Lachnospiraceae</taxon>
        <taxon>Robinsoniella</taxon>
    </lineage>
</organism>
<evidence type="ECO:0000256" key="8">
    <source>
        <dbReference type="SAM" id="Coils"/>
    </source>
</evidence>
<keyword evidence="6" id="KW-0418">Kinase</keyword>
<dbReference type="EMBL" id="QGQD01000025">
    <property type="protein sequence ID" value="TLD01814.1"/>
    <property type="molecule type" value="Genomic_DNA"/>
</dbReference>
<keyword evidence="9" id="KW-1133">Transmembrane helix</keyword>
<dbReference type="InterPro" id="IPR005467">
    <property type="entry name" value="His_kinase_dom"/>
</dbReference>
<evidence type="ECO:0000256" key="2">
    <source>
        <dbReference type="ARBA" id="ARBA00004370"/>
    </source>
</evidence>
<keyword evidence="12" id="KW-1185">Reference proteome</keyword>
<evidence type="ECO:0000259" key="10">
    <source>
        <dbReference type="PROSITE" id="PS50109"/>
    </source>
</evidence>
<evidence type="ECO:0000256" key="1">
    <source>
        <dbReference type="ARBA" id="ARBA00000085"/>
    </source>
</evidence>
<sequence>MRRKEKSLSIYLIKQFILFSILIIAATSVFGLFASHVLVNDKDVLHIFSASEVIRQDYENSDISLLEDFDGWIEILDARNRVIYTKGKVLEKKTSYTQEELLEQKGIEYLLKHNVTKIAGILEINTTDPNEKDPGYVCTTTNFQGADGERYLGIVKFPMGKLKASFTFYNPKGDMGAWLGRTALYLSAGFILIFILCVWWYSISIKRHVGEPNKKLAAGLSELTAGNYDLHLSLQAEYEYSAIEESFQVLAQELRHAKVQRQQYENEKQQLFSNIAHDLRTPITTIRGYAKAIAEGVVVEEEKKQEYIGTIVKKTDHLNELVELLLIYTKLENSEYQFVFEETDFTEFVREVVIEYMDDFEREEMELEFQIPEGEVRLSIAKTEIRRVIGNLLINAIKHNPPHTKVRLKLYEEDHNEILFEVADNGEPIQDELKLHMFEPFVSGNESRTSGSGSGLGLSICKKIMEKHRGSLTYHETANHWKCFRIRFDSSANRESY</sequence>
<dbReference type="GO" id="GO:0000155">
    <property type="term" value="F:phosphorelay sensor kinase activity"/>
    <property type="evidence" value="ECO:0007669"/>
    <property type="project" value="InterPro"/>
</dbReference>
<evidence type="ECO:0000313" key="12">
    <source>
        <dbReference type="Proteomes" id="UP000306509"/>
    </source>
</evidence>
<dbReference type="InterPro" id="IPR036097">
    <property type="entry name" value="HisK_dim/P_sf"/>
</dbReference>
<dbReference type="PANTHER" id="PTHR45453:SF1">
    <property type="entry name" value="PHOSPHATE REGULON SENSOR PROTEIN PHOR"/>
    <property type="match status" value="1"/>
</dbReference>
<keyword evidence="9" id="KW-0472">Membrane</keyword>
<dbReference type="InterPro" id="IPR003661">
    <property type="entry name" value="HisK_dim/P_dom"/>
</dbReference>
<reference evidence="11 12" key="1">
    <citation type="journal article" date="2019" name="Anaerobe">
        <title>Detection of Robinsoniella peoriensis in multiple bone samples of a trauma patient.</title>
        <authorList>
            <person name="Schrottner P."/>
            <person name="Hartwich K."/>
            <person name="Bunk B."/>
            <person name="Schober I."/>
            <person name="Helbig S."/>
            <person name="Rudolph W.W."/>
            <person name="Gunzer F."/>
        </authorList>
    </citation>
    <scope>NUCLEOTIDE SEQUENCE [LARGE SCALE GENOMIC DNA]</scope>
    <source>
        <strain evidence="11 12">DSM 106044</strain>
    </source>
</reference>
<comment type="subcellular location">
    <subcellularLocation>
        <location evidence="2">Membrane</location>
    </subcellularLocation>
</comment>
<protein>
    <recommendedName>
        <fullName evidence="3">histidine kinase</fullName>
        <ecNumber evidence="3">2.7.13.3</ecNumber>
    </recommendedName>
</protein>
<feature type="domain" description="Histidine kinase" evidence="10">
    <location>
        <begin position="274"/>
        <end position="492"/>
    </location>
</feature>
<dbReference type="AlphaFoldDB" id="A0A4U8QBD9"/>
<proteinExistence type="predicted"/>
<keyword evidence="5 11" id="KW-0808">Transferase</keyword>
<comment type="caution">
    <text evidence="11">The sequence shown here is derived from an EMBL/GenBank/DDBJ whole genome shotgun (WGS) entry which is preliminary data.</text>
</comment>
<keyword evidence="9" id="KW-0812">Transmembrane</keyword>
<evidence type="ECO:0000256" key="7">
    <source>
        <dbReference type="ARBA" id="ARBA00023012"/>
    </source>
</evidence>
<dbReference type="GO" id="GO:0004721">
    <property type="term" value="F:phosphoprotein phosphatase activity"/>
    <property type="evidence" value="ECO:0007669"/>
    <property type="project" value="TreeGrafter"/>
</dbReference>
<keyword evidence="7" id="KW-0902">Two-component regulatory system</keyword>
<dbReference type="Pfam" id="PF00512">
    <property type="entry name" value="HisKA"/>
    <property type="match status" value="1"/>
</dbReference>
<dbReference type="InterPro" id="IPR036890">
    <property type="entry name" value="HATPase_C_sf"/>
</dbReference>
<dbReference type="SUPFAM" id="SSF47384">
    <property type="entry name" value="Homodimeric domain of signal transducing histidine kinase"/>
    <property type="match status" value="1"/>
</dbReference>
<feature type="transmembrane region" description="Helical" evidence="9">
    <location>
        <begin position="183"/>
        <end position="201"/>
    </location>
</feature>
<evidence type="ECO:0000256" key="9">
    <source>
        <dbReference type="SAM" id="Phobius"/>
    </source>
</evidence>
<gene>
    <name evidence="11" type="primary">phoR_5</name>
    <name evidence="11" type="ORF">DSM106044_01180</name>
</gene>
<evidence type="ECO:0000256" key="6">
    <source>
        <dbReference type="ARBA" id="ARBA00022777"/>
    </source>
</evidence>
<evidence type="ECO:0000313" key="11">
    <source>
        <dbReference type="EMBL" id="TLD01814.1"/>
    </source>
</evidence>
<comment type="catalytic activity">
    <reaction evidence="1">
        <text>ATP + protein L-histidine = ADP + protein N-phospho-L-histidine.</text>
        <dbReference type="EC" id="2.7.13.3"/>
    </reaction>
</comment>
<dbReference type="InterPro" id="IPR004358">
    <property type="entry name" value="Sig_transdc_His_kin-like_C"/>
</dbReference>
<feature type="coiled-coil region" evidence="8">
    <location>
        <begin position="247"/>
        <end position="274"/>
    </location>
</feature>
<dbReference type="SMART" id="SM00388">
    <property type="entry name" value="HisKA"/>
    <property type="match status" value="1"/>
</dbReference>
<dbReference type="PRINTS" id="PR00344">
    <property type="entry name" value="BCTRLSENSOR"/>
</dbReference>